<feature type="domain" description="Pyrimidine nucleoside phosphorylase C-terminal" evidence="5">
    <location>
        <begin position="435"/>
        <end position="502"/>
    </location>
</feature>
<comment type="catalytic activity">
    <reaction evidence="3 4">
        <text>thymidine + phosphate = 2-deoxy-alpha-D-ribose 1-phosphate + thymine</text>
        <dbReference type="Rhea" id="RHEA:16037"/>
        <dbReference type="ChEBI" id="CHEBI:17748"/>
        <dbReference type="ChEBI" id="CHEBI:17821"/>
        <dbReference type="ChEBI" id="CHEBI:43474"/>
        <dbReference type="ChEBI" id="CHEBI:57259"/>
        <dbReference type="EC" id="2.4.2.4"/>
    </reaction>
</comment>
<evidence type="ECO:0000313" key="7">
    <source>
        <dbReference type="Proteomes" id="UP001164472"/>
    </source>
</evidence>
<gene>
    <name evidence="6" type="ORF">NNL22_10325</name>
</gene>
<dbReference type="InterPro" id="IPR000312">
    <property type="entry name" value="Glycosyl_Trfase_fam3"/>
</dbReference>
<dbReference type="HAMAP" id="MF_00703">
    <property type="entry name" value="Thymid_phosp_2"/>
    <property type="match status" value="1"/>
</dbReference>
<dbReference type="PANTHER" id="PTHR10515:SF0">
    <property type="entry name" value="THYMIDINE PHOSPHORYLASE"/>
    <property type="match status" value="1"/>
</dbReference>
<dbReference type="PROSITE" id="PS00647">
    <property type="entry name" value="THYMID_PHOSPHORYLASE"/>
    <property type="match status" value="1"/>
</dbReference>
<dbReference type="InterPro" id="IPR028579">
    <property type="entry name" value="Thym_Pase_Put"/>
</dbReference>
<evidence type="ECO:0000259" key="5">
    <source>
        <dbReference type="SMART" id="SM00941"/>
    </source>
</evidence>
<dbReference type="Gene3D" id="3.40.1030.10">
    <property type="entry name" value="Nucleoside phosphorylase/phosphoribosyltransferase catalytic domain"/>
    <property type="match status" value="1"/>
</dbReference>
<dbReference type="Pfam" id="PF07831">
    <property type="entry name" value="PYNP_C"/>
    <property type="match status" value="1"/>
</dbReference>
<accession>A0A9E8KI09</accession>
<dbReference type="Proteomes" id="UP001164472">
    <property type="component" value="Chromosome"/>
</dbReference>
<sequence length="509" mass="53995">MSDPAEPKTINYLLLRRMGIDTHQEPVIYMRQDCYVCRSEGFDAQSRITVSTGTRSIIATVNMVTTDILSHQEVGLSESAWRRLQATEGEKATFSHAKPAESMSSVRGKIYGTPFSSQSATEIVNDITDGSYSDIQLASFVTSCAGSRLSTNEIISLTEAMVACGSKLDWGSQQVMDKHCVGGLPGNRTTPIVVAIVAASGLIMPKTSSRAITSPAGTADTMETLTPVNLSLKTMRSVVEKEGGCIAWGGSVSLSPADDILIRIEKALDLDSEGQLVASVISKKIAAGSTDVLIDIPIGVTAKVRSQNYGRKLAKQLIKTGEALGITVKTLFSDGLQPVGHGIGPALEARDILQVLNNHHHGPQDLRDRATTIAGEILEMGKVAPQGQGKRLAEHKISSGEAWVKFQAICEAQGGLKTPPNAAYTHDVAAGKAGIVSYINNRVIAKLAKLAGAPAAPSAGLDFHVKLGDKVCSDTPLFTIHSEAPGELQYAINFLNDHPGAISIEEESI</sequence>
<dbReference type="InterPro" id="IPR035902">
    <property type="entry name" value="Nuc_phospho_transferase"/>
</dbReference>
<dbReference type="AlphaFoldDB" id="A0A9E8KI09"/>
<dbReference type="SUPFAM" id="SSF52418">
    <property type="entry name" value="Nucleoside phosphorylase/phosphoribosyltransferase catalytic domain"/>
    <property type="match status" value="1"/>
</dbReference>
<comment type="similarity">
    <text evidence="4">Belongs to the thymidine/pyrimidine-nucleoside phosphorylase family. Type 2 subfamily.</text>
</comment>
<dbReference type="NCBIfam" id="NF003338">
    <property type="entry name" value="PRK04350.1"/>
    <property type="match status" value="1"/>
</dbReference>
<evidence type="ECO:0000256" key="2">
    <source>
        <dbReference type="ARBA" id="ARBA00022679"/>
    </source>
</evidence>
<reference evidence="6" key="1">
    <citation type="submission" date="2022-07" db="EMBL/GenBank/DDBJ databases">
        <title>Alkalimarinus sp. nov., isolated from gut of a Alitta virens.</title>
        <authorList>
            <person name="Yang A.I."/>
            <person name="Shin N.-R."/>
        </authorList>
    </citation>
    <scope>NUCLEOTIDE SEQUENCE</scope>
    <source>
        <strain evidence="6">FA028</strain>
    </source>
</reference>
<keyword evidence="2 4" id="KW-0808">Transferase</keyword>
<proteinExistence type="inferred from homology"/>
<evidence type="ECO:0000256" key="1">
    <source>
        <dbReference type="ARBA" id="ARBA00022676"/>
    </source>
</evidence>
<dbReference type="Pfam" id="PF02885">
    <property type="entry name" value="Glycos_trans_3N"/>
    <property type="match status" value="1"/>
</dbReference>
<dbReference type="Pfam" id="PF00591">
    <property type="entry name" value="Glycos_transf_3"/>
    <property type="match status" value="1"/>
</dbReference>
<dbReference type="InterPro" id="IPR017459">
    <property type="entry name" value="Glycosyl_Trfase_fam3_N_dom"/>
</dbReference>
<dbReference type="GO" id="GO:0005829">
    <property type="term" value="C:cytosol"/>
    <property type="evidence" value="ECO:0007669"/>
    <property type="project" value="TreeGrafter"/>
</dbReference>
<keyword evidence="1 4" id="KW-0328">Glycosyltransferase</keyword>
<keyword evidence="7" id="KW-1185">Reference proteome</keyword>
<dbReference type="InterPro" id="IPR000053">
    <property type="entry name" value="Thymidine/pyrmidine_PPase"/>
</dbReference>
<dbReference type="InterPro" id="IPR017872">
    <property type="entry name" value="Pyrmidine_PPase_CS"/>
</dbReference>
<dbReference type="GO" id="GO:0006213">
    <property type="term" value="P:pyrimidine nucleoside metabolic process"/>
    <property type="evidence" value="ECO:0007669"/>
    <property type="project" value="InterPro"/>
</dbReference>
<dbReference type="Gene3D" id="2.40.40.20">
    <property type="match status" value="1"/>
</dbReference>
<evidence type="ECO:0000313" key="6">
    <source>
        <dbReference type="EMBL" id="UZW73446.1"/>
    </source>
</evidence>
<dbReference type="NCBIfam" id="TIGR02645">
    <property type="entry name" value="ARCH_P_rylase"/>
    <property type="match status" value="1"/>
</dbReference>
<dbReference type="SMART" id="SM00941">
    <property type="entry name" value="PYNP_C"/>
    <property type="match status" value="1"/>
</dbReference>
<dbReference type="RefSeq" id="WP_251809587.1">
    <property type="nucleotide sequence ID" value="NZ_CP101527.1"/>
</dbReference>
<dbReference type="InterPro" id="IPR036320">
    <property type="entry name" value="Glycosyl_Trfase_fam3_N_dom_sf"/>
</dbReference>
<dbReference type="GO" id="GO:0004645">
    <property type="term" value="F:1,4-alpha-oligoglucan phosphorylase activity"/>
    <property type="evidence" value="ECO:0007669"/>
    <property type="project" value="InterPro"/>
</dbReference>
<dbReference type="SUPFAM" id="SSF54680">
    <property type="entry name" value="Pyrimidine nucleoside phosphorylase C-terminal domain"/>
    <property type="match status" value="1"/>
</dbReference>
<dbReference type="InterPro" id="IPR013102">
    <property type="entry name" value="PYNP_C"/>
</dbReference>
<dbReference type="EMBL" id="CP101527">
    <property type="protein sequence ID" value="UZW73446.1"/>
    <property type="molecule type" value="Genomic_DNA"/>
</dbReference>
<dbReference type="SUPFAM" id="SSF47648">
    <property type="entry name" value="Nucleoside phosphorylase/phosphoribosyltransferase N-terminal domain"/>
    <property type="match status" value="1"/>
</dbReference>
<dbReference type="InterPro" id="IPR036566">
    <property type="entry name" value="PYNP-like_C_sf"/>
</dbReference>
<evidence type="ECO:0000256" key="3">
    <source>
        <dbReference type="ARBA" id="ARBA00048550"/>
    </source>
</evidence>
<protein>
    <recommendedName>
        <fullName evidence="4">Putative thymidine phosphorylase</fullName>
        <ecNumber evidence="4">2.4.2.4</ecNumber>
    </recommendedName>
    <alternativeName>
        <fullName evidence="4">TdRPase</fullName>
    </alternativeName>
</protein>
<evidence type="ECO:0000256" key="4">
    <source>
        <dbReference type="HAMAP-Rule" id="MF_00703"/>
    </source>
</evidence>
<dbReference type="Gene3D" id="3.90.1170.30">
    <property type="entry name" value="Pyrimidine nucleoside phosphorylase-like, C-terminal domain"/>
    <property type="match status" value="1"/>
</dbReference>
<organism evidence="6 7">
    <name type="scientific">Alkalimarinus sediminis</name>
    <dbReference type="NCBI Taxonomy" id="1632866"/>
    <lineage>
        <taxon>Bacteria</taxon>
        <taxon>Pseudomonadati</taxon>
        <taxon>Pseudomonadota</taxon>
        <taxon>Gammaproteobacteria</taxon>
        <taxon>Alteromonadales</taxon>
        <taxon>Alteromonadaceae</taxon>
        <taxon>Alkalimarinus</taxon>
    </lineage>
</organism>
<name>A0A9E8KI09_9ALTE</name>
<dbReference type="PANTHER" id="PTHR10515">
    <property type="entry name" value="THYMIDINE PHOSPHORYLASE"/>
    <property type="match status" value="1"/>
</dbReference>
<dbReference type="KEGG" id="asem:NNL22_10325"/>
<dbReference type="Gene3D" id="1.20.970.50">
    <property type="match status" value="1"/>
</dbReference>
<dbReference type="EC" id="2.4.2.4" evidence="4"/>
<dbReference type="InterPro" id="IPR013466">
    <property type="entry name" value="Thymidine/AMP_Pase"/>
</dbReference>
<dbReference type="GO" id="GO:0009032">
    <property type="term" value="F:thymidine phosphorylase activity"/>
    <property type="evidence" value="ECO:0007669"/>
    <property type="project" value="UniProtKB-UniRule"/>
</dbReference>
<dbReference type="GO" id="GO:0006206">
    <property type="term" value="P:pyrimidine nucleobase metabolic process"/>
    <property type="evidence" value="ECO:0007669"/>
    <property type="project" value="InterPro"/>
</dbReference>